<dbReference type="Gene3D" id="1.10.1530.10">
    <property type="match status" value="1"/>
</dbReference>
<dbReference type="Gene3D" id="3.30.1370.60">
    <property type="entry name" value="Hypothetical oxidoreductase yiak, domain 2"/>
    <property type="match status" value="1"/>
</dbReference>
<gene>
    <name evidence="3" type="ORF">JJB09_18165</name>
</gene>
<evidence type="ECO:0000256" key="1">
    <source>
        <dbReference type="ARBA" id="ARBA00006056"/>
    </source>
</evidence>
<dbReference type="InterPro" id="IPR003767">
    <property type="entry name" value="Malate/L-lactate_DH-like"/>
</dbReference>
<dbReference type="GO" id="GO:0016491">
    <property type="term" value="F:oxidoreductase activity"/>
    <property type="evidence" value="ECO:0007669"/>
    <property type="project" value="UniProtKB-KW"/>
</dbReference>
<name>A0A936YV00_9HYPH</name>
<organism evidence="3 4">
    <name type="scientific">Rhizobium setariae</name>
    <dbReference type="NCBI Taxonomy" id="2801340"/>
    <lineage>
        <taxon>Bacteria</taxon>
        <taxon>Pseudomonadati</taxon>
        <taxon>Pseudomonadota</taxon>
        <taxon>Alphaproteobacteria</taxon>
        <taxon>Hyphomicrobiales</taxon>
        <taxon>Rhizobiaceae</taxon>
        <taxon>Rhizobium/Agrobacterium group</taxon>
        <taxon>Rhizobium</taxon>
    </lineage>
</organism>
<evidence type="ECO:0000313" key="4">
    <source>
        <dbReference type="Proteomes" id="UP000633219"/>
    </source>
</evidence>
<accession>A0A936YV00</accession>
<evidence type="ECO:0000256" key="2">
    <source>
        <dbReference type="ARBA" id="ARBA00023002"/>
    </source>
</evidence>
<dbReference type="PANTHER" id="PTHR11091">
    <property type="entry name" value="OXIDOREDUCTASE-RELATED"/>
    <property type="match status" value="1"/>
</dbReference>
<sequence>MSTNGSTNIFLPVSDLTDLLTRIFIRNGVSRDSAGILAANCAWCERDGSLSHGIFRMPGYVATLKSGWVDGCAKATTEIAGAAFLRVDAQNGFAQPAWQDSLPQVFKMVSEQGVAVVAIRNSHHFSALWPDLEPLADKGLIALSMVTGLACVAPYGGRRPVFGTNPIAFATPVADAHPMIFDFATSSISNGDLRIAAKSGHQIPPESGIDASGNLSADPSAILSGGALLPFGGHKGAAISLMVEILASGLTGGLFSSEVDFSSHPGAESPRTGQVIIAIDPQRGGNGAFERRVRQLIDTVRDAGQTRLPSDRRYRTRELALSNGIPLSQEQHEALLAMAG</sequence>
<evidence type="ECO:0000313" key="3">
    <source>
        <dbReference type="EMBL" id="MBL0373951.1"/>
    </source>
</evidence>
<proteinExistence type="inferred from homology"/>
<comment type="caution">
    <text evidence="3">The sequence shown here is derived from an EMBL/GenBank/DDBJ whole genome shotgun (WGS) entry which is preliminary data.</text>
</comment>
<reference evidence="3" key="1">
    <citation type="submission" date="2021-01" db="EMBL/GenBank/DDBJ databases">
        <title>Rhizobium sp. strain KVB221 16S ribosomal RNA gene Genome sequencing and assembly.</title>
        <authorList>
            <person name="Kang M."/>
        </authorList>
    </citation>
    <scope>NUCLEOTIDE SEQUENCE</scope>
    <source>
        <strain evidence="3">KVB221</strain>
    </source>
</reference>
<dbReference type="InterPro" id="IPR043143">
    <property type="entry name" value="Mal/L-sulf/L-lact_DH-like_NADP"/>
</dbReference>
<dbReference type="Pfam" id="PF02615">
    <property type="entry name" value="Ldh_2"/>
    <property type="match status" value="1"/>
</dbReference>
<dbReference type="AlphaFoldDB" id="A0A936YV00"/>
<keyword evidence="4" id="KW-1185">Reference proteome</keyword>
<keyword evidence="2" id="KW-0560">Oxidoreductase</keyword>
<comment type="similarity">
    <text evidence="1">Belongs to the LDH2/MDH2 oxidoreductase family.</text>
</comment>
<dbReference type="EMBL" id="JAEQNC010000010">
    <property type="protein sequence ID" value="MBL0373951.1"/>
    <property type="molecule type" value="Genomic_DNA"/>
</dbReference>
<protein>
    <submittedName>
        <fullName evidence="3">Ldh family oxidoreductase</fullName>
    </submittedName>
</protein>
<dbReference type="SUPFAM" id="SSF89733">
    <property type="entry name" value="L-sulfolactate dehydrogenase-like"/>
    <property type="match status" value="1"/>
</dbReference>
<dbReference type="InterPro" id="IPR043144">
    <property type="entry name" value="Mal/L-sulf/L-lact_DH-like_ah"/>
</dbReference>
<dbReference type="InterPro" id="IPR036111">
    <property type="entry name" value="Mal/L-sulfo/L-lacto_DH-like_sf"/>
</dbReference>
<dbReference type="Proteomes" id="UP000633219">
    <property type="component" value="Unassembled WGS sequence"/>
</dbReference>
<dbReference type="PANTHER" id="PTHR11091:SF0">
    <property type="entry name" value="MALATE DEHYDROGENASE"/>
    <property type="match status" value="1"/>
</dbReference>